<proteinExistence type="predicted"/>
<evidence type="ECO:0000313" key="1">
    <source>
        <dbReference type="EMBL" id="KAL3287732.1"/>
    </source>
</evidence>
<gene>
    <name evidence="1" type="ORF">HHI36_002196</name>
</gene>
<reference evidence="1 2" key="1">
    <citation type="journal article" date="2021" name="BMC Biol.">
        <title>Horizontally acquired antibacterial genes associated with adaptive radiation of ladybird beetles.</title>
        <authorList>
            <person name="Li H.S."/>
            <person name="Tang X.F."/>
            <person name="Huang Y.H."/>
            <person name="Xu Z.Y."/>
            <person name="Chen M.L."/>
            <person name="Du X.Y."/>
            <person name="Qiu B.Y."/>
            <person name="Chen P.T."/>
            <person name="Zhang W."/>
            <person name="Slipinski A."/>
            <person name="Escalona H.E."/>
            <person name="Waterhouse R.M."/>
            <person name="Zwick A."/>
            <person name="Pang H."/>
        </authorList>
    </citation>
    <scope>NUCLEOTIDE SEQUENCE [LARGE SCALE GENOMIC DNA]</scope>
    <source>
        <strain evidence="1">SYSU2018</strain>
    </source>
</reference>
<feature type="non-terminal residue" evidence="1">
    <location>
        <position position="72"/>
    </location>
</feature>
<sequence length="72" mass="8112">MAHYFGIPDMVGWSPTNKRLGSTWNEYGMKHSATQWLRLGYIIENRVKIRELSAALDGTADSMFSARFGSGE</sequence>
<evidence type="ECO:0000313" key="2">
    <source>
        <dbReference type="Proteomes" id="UP001516400"/>
    </source>
</evidence>
<dbReference type="EMBL" id="JABFTP020000185">
    <property type="protein sequence ID" value="KAL3287732.1"/>
    <property type="molecule type" value="Genomic_DNA"/>
</dbReference>
<protein>
    <submittedName>
        <fullName evidence="1">Uncharacterized protein</fullName>
    </submittedName>
</protein>
<name>A0ABD2PAG1_9CUCU</name>
<dbReference type="AlphaFoldDB" id="A0ABD2PAG1"/>
<organism evidence="1 2">
    <name type="scientific">Cryptolaemus montrouzieri</name>
    <dbReference type="NCBI Taxonomy" id="559131"/>
    <lineage>
        <taxon>Eukaryota</taxon>
        <taxon>Metazoa</taxon>
        <taxon>Ecdysozoa</taxon>
        <taxon>Arthropoda</taxon>
        <taxon>Hexapoda</taxon>
        <taxon>Insecta</taxon>
        <taxon>Pterygota</taxon>
        <taxon>Neoptera</taxon>
        <taxon>Endopterygota</taxon>
        <taxon>Coleoptera</taxon>
        <taxon>Polyphaga</taxon>
        <taxon>Cucujiformia</taxon>
        <taxon>Coccinelloidea</taxon>
        <taxon>Coccinellidae</taxon>
        <taxon>Scymninae</taxon>
        <taxon>Scymnini</taxon>
        <taxon>Cryptolaemus</taxon>
    </lineage>
</organism>
<comment type="caution">
    <text evidence="1">The sequence shown here is derived from an EMBL/GenBank/DDBJ whole genome shotgun (WGS) entry which is preliminary data.</text>
</comment>
<keyword evidence="2" id="KW-1185">Reference proteome</keyword>
<accession>A0ABD2PAG1</accession>
<dbReference type="Proteomes" id="UP001516400">
    <property type="component" value="Unassembled WGS sequence"/>
</dbReference>